<gene>
    <name evidence="1" type="primary">COL6A2</name>
</gene>
<feature type="non-terminal residue" evidence="1">
    <location>
        <position position="84"/>
    </location>
</feature>
<dbReference type="AlphaFoldDB" id="A0A1A8DMR0"/>
<protein>
    <submittedName>
        <fullName evidence="1">Collagen, type VI, alpha 2</fullName>
    </submittedName>
</protein>
<reference evidence="1" key="2">
    <citation type="submission" date="2016-06" db="EMBL/GenBank/DDBJ databases">
        <title>The genome of a short-lived fish provides insights into sex chromosome evolution and the genetic control of aging.</title>
        <authorList>
            <person name="Reichwald K."/>
            <person name="Felder M."/>
            <person name="Petzold A."/>
            <person name="Koch P."/>
            <person name="Groth M."/>
            <person name="Platzer M."/>
        </authorList>
    </citation>
    <scope>NUCLEOTIDE SEQUENCE</scope>
    <source>
        <tissue evidence="1">Brain</tissue>
    </source>
</reference>
<name>A0A1A8DMR0_NOTKA</name>
<evidence type="ECO:0000313" key="1">
    <source>
        <dbReference type="EMBL" id="SBQ34139.1"/>
    </source>
</evidence>
<accession>A0A1A8DMR0</accession>
<feature type="non-terminal residue" evidence="1">
    <location>
        <position position="1"/>
    </location>
</feature>
<sequence length="84" mass="9730">RKELKETMVKEDKREKKVVQETLASKDPLVSLVPKVNQVIKERRERSALKGKRVWLVFQAAMELMDKRVKLDGLVLQDVKATQA</sequence>
<dbReference type="EMBL" id="HAEA01005659">
    <property type="protein sequence ID" value="SBQ34139.1"/>
    <property type="molecule type" value="Transcribed_RNA"/>
</dbReference>
<reference evidence="1" key="1">
    <citation type="submission" date="2016-05" db="EMBL/GenBank/DDBJ databases">
        <authorList>
            <person name="Lavstsen T."/>
            <person name="Jespersen J.S."/>
        </authorList>
    </citation>
    <scope>NUCLEOTIDE SEQUENCE</scope>
    <source>
        <tissue evidence="1">Brain</tissue>
    </source>
</reference>
<proteinExistence type="predicted"/>
<organism evidence="1">
    <name type="scientific">Nothobranchius kadleci</name>
    <name type="common">African annual killifish</name>
    <dbReference type="NCBI Taxonomy" id="1051664"/>
    <lineage>
        <taxon>Eukaryota</taxon>
        <taxon>Metazoa</taxon>
        <taxon>Chordata</taxon>
        <taxon>Craniata</taxon>
        <taxon>Vertebrata</taxon>
        <taxon>Euteleostomi</taxon>
        <taxon>Actinopterygii</taxon>
        <taxon>Neopterygii</taxon>
        <taxon>Teleostei</taxon>
        <taxon>Neoteleostei</taxon>
        <taxon>Acanthomorphata</taxon>
        <taxon>Ovalentaria</taxon>
        <taxon>Atherinomorphae</taxon>
        <taxon>Cyprinodontiformes</taxon>
        <taxon>Nothobranchiidae</taxon>
        <taxon>Nothobranchius</taxon>
    </lineage>
</organism>
<dbReference type="GO" id="GO:0005581">
    <property type="term" value="C:collagen trimer"/>
    <property type="evidence" value="ECO:0007669"/>
    <property type="project" value="UniProtKB-KW"/>
</dbReference>
<keyword evidence="1" id="KW-0176">Collagen</keyword>